<dbReference type="EMBL" id="JBHMCF010000003">
    <property type="protein sequence ID" value="MFB9468484.1"/>
    <property type="molecule type" value="Genomic_DNA"/>
</dbReference>
<evidence type="ECO:0000313" key="2">
    <source>
        <dbReference type="EMBL" id="MFB9468484.1"/>
    </source>
</evidence>
<reference evidence="2 3" key="1">
    <citation type="submission" date="2024-09" db="EMBL/GenBank/DDBJ databases">
        <authorList>
            <person name="Sun Q."/>
            <person name="Mori K."/>
        </authorList>
    </citation>
    <scope>NUCLEOTIDE SEQUENCE [LARGE SCALE GENOMIC DNA]</scope>
    <source>
        <strain evidence="2 3">JCM 3324</strain>
    </source>
</reference>
<evidence type="ECO:0000313" key="3">
    <source>
        <dbReference type="Proteomes" id="UP001589568"/>
    </source>
</evidence>
<name>A0ABV5NDY2_9ACTN</name>
<dbReference type="Pfam" id="PF21806">
    <property type="entry name" value="DUF6879"/>
    <property type="match status" value="1"/>
</dbReference>
<comment type="caution">
    <text evidence="2">The sequence shown here is derived from an EMBL/GenBank/DDBJ whole genome shotgun (WGS) entry which is preliminary data.</text>
</comment>
<proteinExistence type="predicted"/>
<keyword evidence="3" id="KW-1185">Reference proteome</keyword>
<accession>A0ABV5NDY2</accession>
<dbReference type="InterPro" id="IPR049244">
    <property type="entry name" value="DUF6879"/>
</dbReference>
<sequence length="209" mass="24159">MLERIHEIPGVLLSADEYLDDFWPNFRKIDDVFWKLERIQSFREAGEPSWVAMMEGDWDRSLKLIDDKPIGVFDSRGGLMRECERPAENFLRRRIRIVEQPVTPYLQWEMHVLALRVATVEQVRVLDAGEVAELEGGRRLPELVVLGTVVMYEVTYDEAGTHSGARRIDDREVIEACHGELDKLFAAGEDFRAYYDREIVPLPAPRVSV</sequence>
<protein>
    <submittedName>
        <fullName evidence="2">DUF6879 family protein</fullName>
    </submittedName>
</protein>
<gene>
    <name evidence="2" type="ORF">ACFFR3_03145</name>
</gene>
<evidence type="ECO:0000259" key="1">
    <source>
        <dbReference type="Pfam" id="PF21806"/>
    </source>
</evidence>
<dbReference type="Proteomes" id="UP001589568">
    <property type="component" value="Unassembled WGS sequence"/>
</dbReference>
<dbReference type="RefSeq" id="WP_345397155.1">
    <property type="nucleotide sequence ID" value="NZ_BAAAXS010000001.1"/>
</dbReference>
<organism evidence="2 3">
    <name type="scientific">Nonomuraea salmonea</name>
    <dbReference type="NCBI Taxonomy" id="46181"/>
    <lineage>
        <taxon>Bacteria</taxon>
        <taxon>Bacillati</taxon>
        <taxon>Actinomycetota</taxon>
        <taxon>Actinomycetes</taxon>
        <taxon>Streptosporangiales</taxon>
        <taxon>Streptosporangiaceae</taxon>
        <taxon>Nonomuraea</taxon>
    </lineage>
</organism>
<feature type="domain" description="DUF6879" evidence="1">
    <location>
        <begin position="20"/>
        <end position="195"/>
    </location>
</feature>